<protein>
    <recommendedName>
        <fullName evidence="7">Chitin-binding type-2 domain-containing protein</fullName>
    </recommendedName>
</protein>
<accession>A0AAD9S121</accession>
<name>A0AAD9S121_9HYME</name>
<evidence type="ECO:0000313" key="9">
    <source>
        <dbReference type="Proteomes" id="UP001258017"/>
    </source>
</evidence>
<feature type="chain" id="PRO_5042250210" description="Chitin-binding type-2 domain-containing protein" evidence="6">
    <location>
        <begin position="20"/>
        <end position="235"/>
    </location>
</feature>
<organism evidence="8 9">
    <name type="scientific">Odynerus spinipes</name>
    <dbReference type="NCBI Taxonomy" id="1348599"/>
    <lineage>
        <taxon>Eukaryota</taxon>
        <taxon>Metazoa</taxon>
        <taxon>Ecdysozoa</taxon>
        <taxon>Arthropoda</taxon>
        <taxon>Hexapoda</taxon>
        <taxon>Insecta</taxon>
        <taxon>Pterygota</taxon>
        <taxon>Neoptera</taxon>
        <taxon>Endopterygota</taxon>
        <taxon>Hymenoptera</taxon>
        <taxon>Apocrita</taxon>
        <taxon>Aculeata</taxon>
        <taxon>Vespoidea</taxon>
        <taxon>Vespidae</taxon>
        <taxon>Eumeninae</taxon>
        <taxon>Odynerus</taxon>
    </lineage>
</organism>
<dbReference type="GO" id="GO:0005576">
    <property type="term" value="C:extracellular region"/>
    <property type="evidence" value="ECO:0007669"/>
    <property type="project" value="InterPro"/>
</dbReference>
<comment type="caution">
    <text evidence="8">The sequence shown here is derived from an EMBL/GenBank/DDBJ whole genome shotgun (WGS) entry which is preliminary data.</text>
</comment>
<proteinExistence type="predicted"/>
<reference evidence="8" key="1">
    <citation type="submission" date="2021-08" db="EMBL/GenBank/DDBJ databases">
        <authorList>
            <person name="Misof B."/>
            <person name="Oliver O."/>
            <person name="Podsiadlowski L."/>
            <person name="Donath A."/>
            <person name="Peters R."/>
            <person name="Mayer C."/>
            <person name="Rust J."/>
            <person name="Gunkel S."/>
            <person name="Lesny P."/>
            <person name="Martin S."/>
            <person name="Oeyen J.P."/>
            <person name="Petersen M."/>
            <person name="Panagiotis P."/>
            <person name="Wilbrandt J."/>
            <person name="Tanja T."/>
        </authorList>
    </citation>
    <scope>NUCLEOTIDE SEQUENCE</scope>
    <source>
        <strain evidence="8">GBR_01_08_01A</strain>
        <tissue evidence="8">Thorax + abdomen</tissue>
    </source>
</reference>
<keyword evidence="5" id="KW-0325">Glycoprotein</keyword>
<evidence type="ECO:0000256" key="2">
    <source>
        <dbReference type="ARBA" id="ARBA00022729"/>
    </source>
</evidence>
<dbReference type="SUPFAM" id="SSF57625">
    <property type="entry name" value="Invertebrate chitin-binding proteins"/>
    <property type="match status" value="3"/>
</dbReference>
<keyword evidence="9" id="KW-1185">Reference proteome</keyword>
<dbReference type="GO" id="GO:0008061">
    <property type="term" value="F:chitin binding"/>
    <property type="evidence" value="ECO:0007669"/>
    <property type="project" value="UniProtKB-KW"/>
</dbReference>
<feature type="domain" description="Chitin-binding type-2" evidence="7">
    <location>
        <begin position="28"/>
        <end position="95"/>
    </location>
</feature>
<dbReference type="InterPro" id="IPR002557">
    <property type="entry name" value="Chitin-bd_dom"/>
</dbReference>
<dbReference type="SMART" id="SM00494">
    <property type="entry name" value="ChtBD2"/>
    <property type="match status" value="3"/>
</dbReference>
<reference evidence="8" key="2">
    <citation type="journal article" date="2023" name="Commun. Biol.">
        <title>Intrasexual cuticular hydrocarbon dimorphism in a wasp sheds light on hydrocarbon biosynthesis genes in Hymenoptera.</title>
        <authorList>
            <person name="Moris V.C."/>
            <person name="Podsiadlowski L."/>
            <person name="Martin S."/>
            <person name="Oeyen J.P."/>
            <person name="Donath A."/>
            <person name="Petersen M."/>
            <person name="Wilbrandt J."/>
            <person name="Misof B."/>
            <person name="Liedtke D."/>
            <person name="Thamm M."/>
            <person name="Scheiner R."/>
            <person name="Schmitt T."/>
            <person name="Niehuis O."/>
        </authorList>
    </citation>
    <scope>NUCLEOTIDE SEQUENCE</scope>
    <source>
        <strain evidence="8">GBR_01_08_01A</strain>
    </source>
</reference>
<dbReference type="InterPro" id="IPR051940">
    <property type="entry name" value="Chitin_bind-dev_reg"/>
</dbReference>
<sequence>MKEYAIAVVIATMVVTIFAEDHPITPIPTSCPATDSEDYTVHIAHESDCTKFYKCQQGKAIEMSCPYMNKQKTKRLHFNALYQVCDWPTSAGCEFTTIPAEKPTPPLNPGNGSLTCDDAEEGAAIPHNTRCYLFYECTEGESVLRECPENTNYDPIAQRCLPLDQSNCKLTDPCRNYRREEGTFLADPTSCKHVYYCKGRQTTRYECDEGAEWSVQDAKCLPREDADCVRRRDYW</sequence>
<dbReference type="AlphaFoldDB" id="A0AAD9S121"/>
<keyword evidence="3" id="KW-0677">Repeat</keyword>
<feature type="domain" description="Chitin-binding type-2" evidence="7">
    <location>
        <begin position="113"/>
        <end position="170"/>
    </location>
</feature>
<evidence type="ECO:0000256" key="3">
    <source>
        <dbReference type="ARBA" id="ARBA00022737"/>
    </source>
</evidence>
<dbReference type="Gene3D" id="2.170.140.10">
    <property type="entry name" value="Chitin binding domain"/>
    <property type="match status" value="3"/>
</dbReference>
<keyword evidence="2 6" id="KW-0732">Signal</keyword>
<feature type="signal peptide" evidence="6">
    <location>
        <begin position="1"/>
        <end position="19"/>
    </location>
</feature>
<dbReference type="Proteomes" id="UP001258017">
    <property type="component" value="Unassembled WGS sequence"/>
</dbReference>
<dbReference type="EMBL" id="JAIFRP010000002">
    <property type="protein sequence ID" value="KAK2588741.1"/>
    <property type="molecule type" value="Genomic_DNA"/>
</dbReference>
<evidence type="ECO:0000256" key="4">
    <source>
        <dbReference type="ARBA" id="ARBA00023157"/>
    </source>
</evidence>
<dbReference type="PANTHER" id="PTHR23301:SF0">
    <property type="entry name" value="CHITIN-BINDING TYPE-2 DOMAIN-CONTAINING PROTEIN-RELATED"/>
    <property type="match status" value="1"/>
</dbReference>
<dbReference type="PROSITE" id="PS50940">
    <property type="entry name" value="CHIT_BIND_II"/>
    <property type="match status" value="3"/>
</dbReference>
<evidence type="ECO:0000256" key="6">
    <source>
        <dbReference type="SAM" id="SignalP"/>
    </source>
</evidence>
<dbReference type="Pfam" id="PF01607">
    <property type="entry name" value="CBM_14"/>
    <property type="match status" value="3"/>
</dbReference>
<evidence type="ECO:0000256" key="1">
    <source>
        <dbReference type="ARBA" id="ARBA00022669"/>
    </source>
</evidence>
<evidence type="ECO:0000256" key="5">
    <source>
        <dbReference type="ARBA" id="ARBA00023180"/>
    </source>
</evidence>
<keyword evidence="1" id="KW-0147">Chitin-binding</keyword>
<keyword evidence="4" id="KW-1015">Disulfide bond</keyword>
<evidence type="ECO:0000313" key="8">
    <source>
        <dbReference type="EMBL" id="KAK2588741.1"/>
    </source>
</evidence>
<gene>
    <name evidence="8" type="ORF">KPH14_001628</name>
</gene>
<feature type="domain" description="Chitin-binding type-2" evidence="7">
    <location>
        <begin position="171"/>
        <end position="230"/>
    </location>
</feature>
<dbReference type="PANTHER" id="PTHR23301">
    <property type="entry name" value="CHITIN BINDING PERITROPHIN-A"/>
    <property type="match status" value="1"/>
</dbReference>
<dbReference type="InterPro" id="IPR036508">
    <property type="entry name" value="Chitin-bd_dom_sf"/>
</dbReference>
<evidence type="ECO:0000259" key="7">
    <source>
        <dbReference type="PROSITE" id="PS50940"/>
    </source>
</evidence>